<organism evidence="4 5">
    <name type="scientific">Myripristis murdjan</name>
    <name type="common">pinecone soldierfish</name>
    <dbReference type="NCBI Taxonomy" id="586833"/>
    <lineage>
        <taxon>Eukaryota</taxon>
        <taxon>Metazoa</taxon>
        <taxon>Chordata</taxon>
        <taxon>Craniata</taxon>
        <taxon>Vertebrata</taxon>
        <taxon>Euteleostomi</taxon>
        <taxon>Actinopterygii</taxon>
        <taxon>Neopterygii</taxon>
        <taxon>Teleostei</taxon>
        <taxon>Neoteleostei</taxon>
        <taxon>Acanthomorphata</taxon>
        <taxon>Holocentriformes</taxon>
        <taxon>Holocentridae</taxon>
        <taxon>Myripristis</taxon>
    </lineage>
</organism>
<proteinExistence type="predicted"/>
<evidence type="ECO:0000259" key="3">
    <source>
        <dbReference type="SMART" id="SM00199"/>
    </source>
</evidence>
<dbReference type="PANTHER" id="PTHR12015:SF186">
    <property type="entry name" value="C-C MOTIF CHEMOKINE 21-LIKE-RELATED"/>
    <property type="match status" value="1"/>
</dbReference>
<reference evidence="4" key="3">
    <citation type="submission" date="2025-09" db="UniProtKB">
        <authorList>
            <consortium name="Ensembl"/>
        </authorList>
    </citation>
    <scope>IDENTIFICATION</scope>
</reference>
<dbReference type="InterPro" id="IPR039809">
    <property type="entry name" value="Chemokine_b/g/d"/>
</dbReference>
<feature type="signal peptide" evidence="2">
    <location>
        <begin position="1"/>
        <end position="27"/>
    </location>
</feature>
<dbReference type="PANTHER" id="PTHR12015">
    <property type="entry name" value="SMALL INDUCIBLE CYTOKINE A"/>
    <property type="match status" value="1"/>
</dbReference>
<protein>
    <submittedName>
        <fullName evidence="4">Chemokine (C-C motif) ligand 25a</fullName>
    </submittedName>
</protein>
<evidence type="ECO:0000313" key="5">
    <source>
        <dbReference type="Proteomes" id="UP000472263"/>
    </source>
</evidence>
<evidence type="ECO:0000256" key="2">
    <source>
        <dbReference type="SAM" id="SignalP"/>
    </source>
</evidence>
<dbReference type="GO" id="GO:0005615">
    <property type="term" value="C:extracellular space"/>
    <property type="evidence" value="ECO:0007669"/>
    <property type="project" value="UniProtKB-KW"/>
</dbReference>
<feature type="chain" id="PRO_5025511897" evidence="2">
    <location>
        <begin position="28"/>
        <end position="117"/>
    </location>
</feature>
<dbReference type="SMART" id="SM00199">
    <property type="entry name" value="SCY"/>
    <property type="match status" value="1"/>
</dbReference>
<gene>
    <name evidence="4" type="primary">ccl25a</name>
</gene>
<accession>A0A667YY52</accession>
<dbReference type="CDD" id="cd00169">
    <property type="entry name" value="Chemokine"/>
    <property type="match status" value="1"/>
</dbReference>
<dbReference type="Ensembl" id="ENSMMDT00005033510.1">
    <property type="protein sequence ID" value="ENSMMDP00005032777.1"/>
    <property type="gene ID" value="ENSMMDG00005015370.1"/>
</dbReference>
<dbReference type="Pfam" id="PF00048">
    <property type="entry name" value="IL8"/>
    <property type="match status" value="1"/>
</dbReference>
<keyword evidence="2" id="KW-0732">Signal</keyword>
<keyword evidence="1" id="KW-0202">Cytokine</keyword>
<reference evidence="4" key="2">
    <citation type="submission" date="2025-08" db="UniProtKB">
        <authorList>
            <consortium name="Ensembl"/>
        </authorList>
    </citation>
    <scope>IDENTIFICATION</scope>
</reference>
<feature type="domain" description="Chemokine interleukin-8-like" evidence="3">
    <location>
        <begin position="31"/>
        <end position="93"/>
    </location>
</feature>
<keyword evidence="5" id="KW-1185">Reference proteome</keyword>
<evidence type="ECO:0000313" key="4">
    <source>
        <dbReference type="Ensembl" id="ENSMMDP00005032777.1"/>
    </source>
</evidence>
<dbReference type="InterPro" id="IPR036048">
    <property type="entry name" value="Interleukin_8-like_sf"/>
</dbReference>
<dbReference type="Gene3D" id="2.40.50.40">
    <property type="match status" value="1"/>
</dbReference>
<name>A0A667YY52_9TELE</name>
<dbReference type="AlphaFoldDB" id="A0A667YY52"/>
<sequence length="117" mass="13379">ATSTDGAMRCNLLFFLLLLACLCLTLAQGSYEDCCLKYVKGLSKGVSRMAVKYRWQETDGGCNIAAVVFTMRRGRVFCGDPAQQWVRDLMKNIDKKHTRKKGTGMFFFFFFFYIACH</sequence>
<reference evidence="4" key="1">
    <citation type="submission" date="2019-06" db="EMBL/GenBank/DDBJ databases">
        <authorList>
            <consortium name="Wellcome Sanger Institute Data Sharing"/>
        </authorList>
    </citation>
    <scope>NUCLEOTIDE SEQUENCE [LARGE SCALE GENOMIC DNA]</scope>
</reference>
<evidence type="ECO:0000256" key="1">
    <source>
        <dbReference type="ARBA" id="ARBA00022514"/>
    </source>
</evidence>
<dbReference type="InterPro" id="IPR001811">
    <property type="entry name" value="Chemokine_IL8-like_dom"/>
</dbReference>
<dbReference type="GO" id="GO:0008009">
    <property type="term" value="F:chemokine activity"/>
    <property type="evidence" value="ECO:0007669"/>
    <property type="project" value="InterPro"/>
</dbReference>
<dbReference type="Proteomes" id="UP000472263">
    <property type="component" value="Chromosome 17"/>
</dbReference>
<dbReference type="SUPFAM" id="SSF54117">
    <property type="entry name" value="Interleukin 8-like chemokines"/>
    <property type="match status" value="1"/>
</dbReference>
<dbReference type="GO" id="GO:0006955">
    <property type="term" value="P:immune response"/>
    <property type="evidence" value="ECO:0007669"/>
    <property type="project" value="InterPro"/>
</dbReference>
<dbReference type="GeneTree" id="ENSGT00900000141362"/>